<evidence type="ECO:0000313" key="2">
    <source>
        <dbReference type="EMBL" id="KAH7028870.1"/>
    </source>
</evidence>
<feature type="compositionally biased region" description="Basic and acidic residues" evidence="1">
    <location>
        <begin position="155"/>
        <end position="174"/>
    </location>
</feature>
<feature type="compositionally biased region" description="Acidic residues" evidence="1">
    <location>
        <begin position="269"/>
        <end position="279"/>
    </location>
</feature>
<dbReference type="GeneID" id="70183690"/>
<sequence>MHYLQQHTTKAAAWAASALVAPSAAGKLLKRATGSMAEDVVNSIYMPGPAGPSYSPISLGAGVMSMVTAKYEGGLELFPGCDLTEARAWKAGKVFGFRAGHDNGGGGDDGDDDGQESPASKRSWMGSLFRGTHNQTRVVQLADKDGKKREVIMLGRHDDDTTDDHLGNKSDTHGGHGNGTAPVPGSATSCTGESESEVLWEYNDEPEVLFDYDDYVAGHHDDDDDNMSSSSSSGPRAPSPPTPRPDAPSPDFSSLADDIDREFFCVTDGNDDDDDEEQPMVETDKDDGGWVVIQDAAPKPDRSGVVTVAGASPSSPLRSPAATEEEATAGPRATSITTSSEETMQPLQRPHTPTTTTLATTTLPSPPPSLGPPPHPRRSAAQAAVDAYDDLQFAYELQPLRYPRLGEDDRNGELQRRAPVERVGMVMDAHKGIVGWFLKVA</sequence>
<organism evidence="2 3">
    <name type="scientific">Microdochium trichocladiopsis</name>
    <dbReference type="NCBI Taxonomy" id="1682393"/>
    <lineage>
        <taxon>Eukaryota</taxon>
        <taxon>Fungi</taxon>
        <taxon>Dikarya</taxon>
        <taxon>Ascomycota</taxon>
        <taxon>Pezizomycotina</taxon>
        <taxon>Sordariomycetes</taxon>
        <taxon>Xylariomycetidae</taxon>
        <taxon>Xylariales</taxon>
        <taxon>Microdochiaceae</taxon>
        <taxon>Microdochium</taxon>
    </lineage>
</organism>
<evidence type="ECO:0000256" key="1">
    <source>
        <dbReference type="SAM" id="MobiDB-lite"/>
    </source>
</evidence>
<proteinExistence type="predicted"/>
<feature type="compositionally biased region" description="Low complexity" evidence="1">
    <location>
        <begin position="309"/>
        <end position="322"/>
    </location>
</feature>
<gene>
    <name evidence="2" type="ORF">B0I36DRAFT_324696</name>
</gene>
<comment type="caution">
    <text evidence="2">The sequence shown here is derived from an EMBL/GenBank/DDBJ whole genome shotgun (WGS) entry which is preliminary data.</text>
</comment>
<dbReference type="Proteomes" id="UP000756346">
    <property type="component" value="Unassembled WGS sequence"/>
</dbReference>
<feature type="region of interest" description="Disordered" evidence="1">
    <location>
        <begin position="155"/>
        <end position="196"/>
    </location>
</feature>
<feature type="region of interest" description="Disordered" evidence="1">
    <location>
        <begin position="102"/>
        <end position="124"/>
    </location>
</feature>
<accession>A0A9P9BPA8</accession>
<keyword evidence="3" id="KW-1185">Reference proteome</keyword>
<feature type="region of interest" description="Disordered" evidence="1">
    <location>
        <begin position="215"/>
        <end position="383"/>
    </location>
</feature>
<evidence type="ECO:0000313" key="3">
    <source>
        <dbReference type="Proteomes" id="UP000756346"/>
    </source>
</evidence>
<dbReference type="RefSeq" id="XP_046011158.1">
    <property type="nucleotide sequence ID" value="XM_046154144.1"/>
</dbReference>
<feature type="compositionally biased region" description="Pro residues" evidence="1">
    <location>
        <begin position="237"/>
        <end position="248"/>
    </location>
</feature>
<dbReference type="AlphaFoldDB" id="A0A9P9BPA8"/>
<feature type="compositionally biased region" description="Pro residues" evidence="1">
    <location>
        <begin position="364"/>
        <end position="374"/>
    </location>
</feature>
<protein>
    <submittedName>
        <fullName evidence="2">Uncharacterized protein</fullName>
    </submittedName>
</protein>
<name>A0A9P9BPA8_9PEZI</name>
<reference evidence="2" key="1">
    <citation type="journal article" date="2021" name="Nat. Commun.">
        <title>Genetic determinants of endophytism in the Arabidopsis root mycobiome.</title>
        <authorList>
            <person name="Mesny F."/>
            <person name="Miyauchi S."/>
            <person name="Thiergart T."/>
            <person name="Pickel B."/>
            <person name="Atanasova L."/>
            <person name="Karlsson M."/>
            <person name="Huettel B."/>
            <person name="Barry K.W."/>
            <person name="Haridas S."/>
            <person name="Chen C."/>
            <person name="Bauer D."/>
            <person name="Andreopoulos W."/>
            <person name="Pangilinan J."/>
            <person name="LaButti K."/>
            <person name="Riley R."/>
            <person name="Lipzen A."/>
            <person name="Clum A."/>
            <person name="Drula E."/>
            <person name="Henrissat B."/>
            <person name="Kohler A."/>
            <person name="Grigoriev I.V."/>
            <person name="Martin F.M."/>
            <person name="Hacquard S."/>
        </authorList>
    </citation>
    <scope>NUCLEOTIDE SEQUENCE</scope>
    <source>
        <strain evidence="2">MPI-CAGE-CH-0230</strain>
    </source>
</reference>
<feature type="compositionally biased region" description="Low complexity" evidence="1">
    <location>
        <begin position="227"/>
        <end position="236"/>
    </location>
</feature>
<feature type="compositionally biased region" description="Polar residues" evidence="1">
    <location>
        <begin position="334"/>
        <end position="343"/>
    </location>
</feature>
<dbReference type="EMBL" id="JAGTJQ010000006">
    <property type="protein sequence ID" value="KAH7028870.1"/>
    <property type="molecule type" value="Genomic_DNA"/>
</dbReference>
<feature type="compositionally biased region" description="Low complexity" evidence="1">
    <location>
        <begin position="345"/>
        <end position="363"/>
    </location>
</feature>